<reference evidence="1" key="1">
    <citation type="journal article" date="2024" name="Int. J. Syst. Evol. Microbiol.">
        <title>Turicibacter faecis sp. nov., isolated from faeces of heart failure mouse model.</title>
        <authorList>
            <person name="Imamura Y."/>
            <person name="Motooka D."/>
            <person name="Nakajima Y."/>
            <person name="Ito S."/>
            <person name="Kitakaze M."/>
            <person name="Iida T."/>
            <person name="Nakamura S."/>
        </authorList>
    </citation>
    <scope>NUCLEOTIDE SEQUENCE</scope>
    <source>
        <strain evidence="1">TC023</strain>
    </source>
</reference>
<proteinExistence type="predicted"/>
<evidence type="ECO:0000313" key="1">
    <source>
        <dbReference type="EMBL" id="BEH89935.1"/>
    </source>
</evidence>
<accession>A0ABM8IH44</accession>
<dbReference type="EMBL" id="AP028127">
    <property type="protein sequence ID" value="BEH89935.1"/>
    <property type="molecule type" value="Genomic_DNA"/>
</dbReference>
<keyword evidence="2" id="KW-1185">Reference proteome</keyword>
<dbReference type="Proteomes" id="UP001432099">
    <property type="component" value="Chromosome"/>
</dbReference>
<evidence type="ECO:0000313" key="2">
    <source>
        <dbReference type="Proteomes" id="UP001432099"/>
    </source>
</evidence>
<protein>
    <submittedName>
        <fullName evidence="1">Uncharacterized protein</fullName>
    </submittedName>
</protein>
<organism evidence="1 2">
    <name type="scientific">Turicibacter faecis</name>
    <dbReference type="NCBI Taxonomy" id="2963365"/>
    <lineage>
        <taxon>Bacteria</taxon>
        <taxon>Bacillati</taxon>
        <taxon>Bacillota</taxon>
        <taxon>Erysipelotrichia</taxon>
        <taxon>Erysipelotrichales</taxon>
        <taxon>Turicibacteraceae</taxon>
        <taxon>Turicibacter</taxon>
    </lineage>
</organism>
<sequence>MYFQGGNLFASASTLDRIEPQEPLPGFGLDLVEYDTAIYNGEAPQSRVAKLLSSGVSRYVNHSTGQYYAKGATNVVESTTGNALYHKTTVTLEKKVLFVTNTLVSASAWGTGEVWATTGTTPTAGTPHVYWAVK</sequence>
<name>A0ABM8IH44_9FIRM</name>
<dbReference type="RefSeq" id="WP_262950119.1">
    <property type="nucleotide sequence ID" value="NZ_AP028127.1"/>
</dbReference>
<gene>
    <name evidence="1" type="ORF">T23_00370</name>
</gene>